<name>A0A4P6YEP5_9FLAO</name>
<accession>A0A4P6YEP5</accession>
<organism evidence="1 2">
    <name type="scientific">Flavobacterium nackdongense</name>
    <dbReference type="NCBI Taxonomy" id="2547394"/>
    <lineage>
        <taxon>Bacteria</taxon>
        <taxon>Pseudomonadati</taxon>
        <taxon>Bacteroidota</taxon>
        <taxon>Flavobacteriia</taxon>
        <taxon>Flavobacteriales</taxon>
        <taxon>Flavobacteriaceae</taxon>
        <taxon>Flavobacterium</taxon>
    </lineage>
</organism>
<sequence>MVNDFFKPLMVNLTGKIGCHYDVESVLPAHNLVIKPLLENSSFSYVYGLKKNDEIVKLNSDILINEKGKYKIDISKECIIGHEKLWNATRWNRGSIIIVIEKDKINFSEIFKNTFYLGLLNTPNSGNTISAIKKCREEAEKDNIAICFSASNGIEWIQIYAKDNTFAEILKNARSNCKMIN</sequence>
<dbReference type="AlphaFoldDB" id="A0A4P6YEP5"/>
<evidence type="ECO:0000313" key="2">
    <source>
        <dbReference type="Proteomes" id="UP000291124"/>
    </source>
</evidence>
<dbReference type="Proteomes" id="UP000291124">
    <property type="component" value="Chromosome"/>
</dbReference>
<evidence type="ECO:0000313" key="1">
    <source>
        <dbReference type="EMBL" id="QBN19197.1"/>
    </source>
</evidence>
<gene>
    <name evidence="1" type="ORF">E1750_10415</name>
</gene>
<protein>
    <submittedName>
        <fullName evidence="1">Uncharacterized protein</fullName>
    </submittedName>
</protein>
<reference evidence="2" key="1">
    <citation type="submission" date="2019-03" db="EMBL/GenBank/DDBJ databases">
        <title>Flavobacterium sp.</title>
        <authorList>
            <person name="Kim H."/>
        </authorList>
    </citation>
    <scope>NUCLEOTIDE SEQUENCE [LARGE SCALE GENOMIC DNA]</scope>
    <source>
        <strain evidence="2">GS13</strain>
    </source>
</reference>
<proteinExistence type="predicted"/>
<dbReference type="KEGG" id="fnk:E1750_10415"/>
<keyword evidence="2" id="KW-1185">Reference proteome</keyword>
<dbReference type="EMBL" id="CP037933">
    <property type="protein sequence ID" value="QBN19197.1"/>
    <property type="molecule type" value="Genomic_DNA"/>
</dbReference>
<dbReference type="RefSeq" id="WP_133276716.1">
    <property type="nucleotide sequence ID" value="NZ_CP037933.1"/>
</dbReference>
<dbReference type="OrthoDB" id="2987733at2"/>